<evidence type="ECO:0000313" key="2">
    <source>
        <dbReference type="Proteomes" id="UP001177021"/>
    </source>
</evidence>
<name>A0ACB0IZF6_TRIPR</name>
<accession>A0ACB0IZF6</accession>
<organism evidence="1 2">
    <name type="scientific">Trifolium pratense</name>
    <name type="common">Red clover</name>
    <dbReference type="NCBI Taxonomy" id="57577"/>
    <lineage>
        <taxon>Eukaryota</taxon>
        <taxon>Viridiplantae</taxon>
        <taxon>Streptophyta</taxon>
        <taxon>Embryophyta</taxon>
        <taxon>Tracheophyta</taxon>
        <taxon>Spermatophyta</taxon>
        <taxon>Magnoliopsida</taxon>
        <taxon>eudicotyledons</taxon>
        <taxon>Gunneridae</taxon>
        <taxon>Pentapetalae</taxon>
        <taxon>rosids</taxon>
        <taxon>fabids</taxon>
        <taxon>Fabales</taxon>
        <taxon>Fabaceae</taxon>
        <taxon>Papilionoideae</taxon>
        <taxon>50 kb inversion clade</taxon>
        <taxon>NPAAA clade</taxon>
        <taxon>Hologalegina</taxon>
        <taxon>IRL clade</taxon>
        <taxon>Trifolieae</taxon>
        <taxon>Trifolium</taxon>
    </lineage>
</organism>
<proteinExistence type="predicted"/>
<dbReference type="EMBL" id="CASHSV030000002">
    <property type="protein sequence ID" value="CAJ2636317.1"/>
    <property type="molecule type" value="Genomic_DNA"/>
</dbReference>
<protein>
    <submittedName>
        <fullName evidence="1">Uncharacterized protein</fullName>
    </submittedName>
</protein>
<keyword evidence="2" id="KW-1185">Reference proteome</keyword>
<sequence length="99" mass="11421">MMNKYALPLSQTKVEEEISNARKLISEKDAELLRVAGLKEIDDVLSFHKKITWYINGEQPIQSMNSMPCYGIVSSYVPCRKVRWIYARVIEPNLIMSSI</sequence>
<dbReference type="Proteomes" id="UP001177021">
    <property type="component" value="Unassembled WGS sequence"/>
</dbReference>
<reference evidence="1" key="1">
    <citation type="submission" date="2023-10" db="EMBL/GenBank/DDBJ databases">
        <authorList>
            <person name="Rodriguez Cubillos JULIANA M."/>
            <person name="De Vega J."/>
        </authorList>
    </citation>
    <scope>NUCLEOTIDE SEQUENCE</scope>
</reference>
<comment type="caution">
    <text evidence="1">The sequence shown here is derived from an EMBL/GenBank/DDBJ whole genome shotgun (WGS) entry which is preliminary data.</text>
</comment>
<evidence type="ECO:0000313" key="1">
    <source>
        <dbReference type="EMBL" id="CAJ2636317.1"/>
    </source>
</evidence>
<gene>
    <name evidence="1" type="ORF">MILVUS5_LOCUS6829</name>
</gene>